<proteinExistence type="predicted"/>
<reference evidence="2" key="2">
    <citation type="submission" date="2024-02" db="EMBL/GenBank/DDBJ databases">
        <authorList>
            <person name="Prathaban M."/>
            <person name="Mythili R."/>
            <person name="Sharmila Devi N."/>
            <person name="Sobanaa M."/>
            <person name="Prathiviraj R."/>
            <person name="Selvin J."/>
        </authorList>
    </citation>
    <scope>NUCLEOTIDE SEQUENCE</scope>
    <source>
        <strain evidence="2">MP1014</strain>
    </source>
</reference>
<reference evidence="2" key="1">
    <citation type="journal article" date="2024" name="Antonie Van Leeuwenhoek">
        <title>Isoptericola haloaureus sp. nov., a dimorphic actinobacterium isolated from mangrove sediments of southeast India, implicating biosaline agricultural significance through nitrogen fixation and salt tolerance genes.</title>
        <authorList>
            <person name="Prathaban M."/>
            <person name="Prathiviraj R."/>
            <person name="Ravichandran M."/>
            <person name="Natarajan S.D."/>
            <person name="Sobanaa M."/>
            <person name="Hari Krishna Kumar S."/>
            <person name="Chandrasekar V."/>
            <person name="Selvin J."/>
        </authorList>
    </citation>
    <scope>NUCLEOTIDE SEQUENCE</scope>
    <source>
        <strain evidence="2">MP1014</strain>
    </source>
</reference>
<evidence type="ECO:0000313" key="2">
    <source>
        <dbReference type="EMBL" id="MEG3615243.1"/>
    </source>
</evidence>
<name>A0ABU7Z706_9MICO</name>
<dbReference type="RefSeq" id="WP_332901917.1">
    <property type="nucleotide sequence ID" value="NZ_JBAGLP010000117.1"/>
</dbReference>
<keyword evidence="1" id="KW-0472">Membrane</keyword>
<keyword evidence="3" id="KW-1185">Reference proteome</keyword>
<organism evidence="2 3">
    <name type="scientific">Isoptericola haloaureus</name>
    <dbReference type="NCBI Taxonomy" id="1542902"/>
    <lineage>
        <taxon>Bacteria</taxon>
        <taxon>Bacillati</taxon>
        <taxon>Actinomycetota</taxon>
        <taxon>Actinomycetes</taxon>
        <taxon>Micrococcales</taxon>
        <taxon>Promicromonosporaceae</taxon>
        <taxon>Isoptericola</taxon>
    </lineage>
</organism>
<protein>
    <submittedName>
        <fullName evidence="2">Uncharacterized protein</fullName>
    </submittedName>
</protein>
<feature type="transmembrane region" description="Helical" evidence="1">
    <location>
        <begin position="12"/>
        <end position="34"/>
    </location>
</feature>
<gene>
    <name evidence="2" type="ORF">V5O49_08945</name>
</gene>
<comment type="caution">
    <text evidence="2">The sequence shown here is derived from an EMBL/GenBank/DDBJ whole genome shotgun (WGS) entry which is preliminary data.</text>
</comment>
<dbReference type="Proteomes" id="UP001310387">
    <property type="component" value="Unassembled WGS sequence"/>
</dbReference>
<evidence type="ECO:0000313" key="3">
    <source>
        <dbReference type="Proteomes" id="UP001310387"/>
    </source>
</evidence>
<keyword evidence="1" id="KW-0812">Transmembrane</keyword>
<dbReference type="EMBL" id="JBAGLP010000117">
    <property type="protein sequence ID" value="MEG3615243.1"/>
    <property type="molecule type" value="Genomic_DNA"/>
</dbReference>
<evidence type="ECO:0000256" key="1">
    <source>
        <dbReference type="SAM" id="Phobius"/>
    </source>
</evidence>
<accession>A0ABU7Z706</accession>
<sequence length="145" mass="15141">MGSDAGRGARRWLPLRLAVIAAVVLVGLLVAFLVRQSSDEDLVLTTYDGVPAGVEEDVAAGGEPGWVLGEDGRLAVYAAGSSSCPWRPTSVTVDGDRVTVRLEVDGGPVCTMDFVYSTSVVELPDGVDPDALEVDLELVRGQSAP</sequence>
<keyword evidence="1" id="KW-1133">Transmembrane helix</keyword>